<dbReference type="InterPro" id="IPR014710">
    <property type="entry name" value="RmlC-like_jellyroll"/>
</dbReference>
<sequence length="279" mass="32429">MKAIFEKVRANEENSITAFCYQGPAFDAPFHFHPEYELTYIVASKGIRYVGNHISPFAEDDLVLIGSNVPHFWKNEKARGRHAQSLVVQWKEDVIHPLREFAGILALLKRAGRGIKFNAPFALTVKSKMEDLVNEKGLKRYLLLLDLLETLARQKKVTYLSTPDHTFTLSNDVHHRLKRVQEFVHDHYTRRITLAELAAQVHMTEQSFSRFFSKAMQKPFFSYLNEYRVQVAARILLESTTPVAQVGYETGFESLTFFYQQFKKYKHASPLQFRKMHNA</sequence>
<dbReference type="SMART" id="SM00342">
    <property type="entry name" value="HTH_ARAC"/>
    <property type="match status" value="1"/>
</dbReference>
<dbReference type="Pfam" id="PF12833">
    <property type="entry name" value="HTH_18"/>
    <property type="match status" value="1"/>
</dbReference>
<evidence type="ECO:0000256" key="3">
    <source>
        <dbReference type="ARBA" id="ARBA00023163"/>
    </source>
</evidence>
<gene>
    <name evidence="5" type="ORF">JI741_30625</name>
</gene>
<accession>A0ABS1L3W0</accession>
<keyword evidence="1" id="KW-0805">Transcription regulation</keyword>
<dbReference type="InterPro" id="IPR011051">
    <property type="entry name" value="RmlC_Cupin_sf"/>
</dbReference>
<evidence type="ECO:0000313" key="5">
    <source>
        <dbReference type="EMBL" id="MBL0745627.1"/>
    </source>
</evidence>
<dbReference type="Proteomes" id="UP000613030">
    <property type="component" value="Unassembled WGS sequence"/>
</dbReference>
<dbReference type="InterPro" id="IPR009057">
    <property type="entry name" value="Homeodomain-like_sf"/>
</dbReference>
<dbReference type="Gene3D" id="2.60.120.10">
    <property type="entry name" value="Jelly Rolls"/>
    <property type="match status" value="1"/>
</dbReference>
<dbReference type="Gene3D" id="1.10.10.60">
    <property type="entry name" value="Homeodomain-like"/>
    <property type="match status" value="2"/>
</dbReference>
<proteinExistence type="predicted"/>
<evidence type="ECO:0000313" key="6">
    <source>
        <dbReference type="Proteomes" id="UP000613030"/>
    </source>
</evidence>
<dbReference type="PROSITE" id="PS01124">
    <property type="entry name" value="HTH_ARAC_FAMILY_2"/>
    <property type="match status" value="1"/>
</dbReference>
<reference evidence="5 6" key="1">
    <citation type="submission" date="2021-01" db="EMBL/GenBank/DDBJ databases">
        <title>Chryseolinea sp. Jin1 Genome sequencing and assembly.</title>
        <authorList>
            <person name="Kim I."/>
        </authorList>
    </citation>
    <scope>NUCLEOTIDE SEQUENCE [LARGE SCALE GENOMIC DNA]</scope>
    <source>
        <strain evidence="5 6">Jin1</strain>
    </source>
</reference>
<dbReference type="SUPFAM" id="SSF51182">
    <property type="entry name" value="RmlC-like cupins"/>
    <property type="match status" value="1"/>
</dbReference>
<dbReference type="PANTHER" id="PTHR43280:SF27">
    <property type="entry name" value="TRANSCRIPTIONAL REGULATOR MTLR"/>
    <property type="match status" value="1"/>
</dbReference>
<evidence type="ECO:0000256" key="2">
    <source>
        <dbReference type="ARBA" id="ARBA00023125"/>
    </source>
</evidence>
<evidence type="ECO:0000259" key="4">
    <source>
        <dbReference type="PROSITE" id="PS01124"/>
    </source>
</evidence>
<dbReference type="InterPro" id="IPR018060">
    <property type="entry name" value="HTH_AraC"/>
</dbReference>
<dbReference type="SUPFAM" id="SSF46689">
    <property type="entry name" value="Homeodomain-like"/>
    <property type="match status" value="2"/>
</dbReference>
<feature type="domain" description="HTH araC/xylS-type" evidence="4">
    <location>
        <begin position="178"/>
        <end position="276"/>
    </location>
</feature>
<keyword evidence="2" id="KW-0238">DNA-binding</keyword>
<keyword evidence="3" id="KW-0804">Transcription</keyword>
<keyword evidence="6" id="KW-1185">Reference proteome</keyword>
<evidence type="ECO:0000256" key="1">
    <source>
        <dbReference type="ARBA" id="ARBA00023015"/>
    </source>
</evidence>
<protein>
    <submittedName>
        <fullName evidence="5">AraC family transcriptional regulator</fullName>
    </submittedName>
</protein>
<dbReference type="CDD" id="cd06976">
    <property type="entry name" value="cupin_MtlR-like_N"/>
    <property type="match status" value="1"/>
</dbReference>
<organism evidence="5 6">
    <name type="scientific">Chryseolinea lacunae</name>
    <dbReference type="NCBI Taxonomy" id="2801331"/>
    <lineage>
        <taxon>Bacteria</taxon>
        <taxon>Pseudomonadati</taxon>
        <taxon>Bacteroidota</taxon>
        <taxon>Cytophagia</taxon>
        <taxon>Cytophagales</taxon>
        <taxon>Fulvivirgaceae</taxon>
        <taxon>Chryseolinea</taxon>
    </lineage>
</organism>
<dbReference type="PANTHER" id="PTHR43280">
    <property type="entry name" value="ARAC-FAMILY TRANSCRIPTIONAL REGULATOR"/>
    <property type="match status" value="1"/>
</dbReference>
<dbReference type="RefSeq" id="WP_202016154.1">
    <property type="nucleotide sequence ID" value="NZ_JAERRB010000018.1"/>
</dbReference>
<dbReference type="EMBL" id="JAERRB010000018">
    <property type="protein sequence ID" value="MBL0745627.1"/>
    <property type="molecule type" value="Genomic_DNA"/>
</dbReference>
<comment type="caution">
    <text evidence="5">The sequence shown here is derived from an EMBL/GenBank/DDBJ whole genome shotgun (WGS) entry which is preliminary data.</text>
</comment>
<name>A0ABS1L3W0_9BACT</name>